<evidence type="ECO:0000256" key="2">
    <source>
        <dbReference type="SAM" id="SignalP"/>
    </source>
</evidence>
<keyword evidence="2" id="KW-0732">Signal</keyword>
<evidence type="ECO:0000313" key="3">
    <source>
        <dbReference type="EMBL" id="GAA1850235.1"/>
    </source>
</evidence>
<evidence type="ECO:0000313" key="4">
    <source>
        <dbReference type="Proteomes" id="UP001500449"/>
    </source>
</evidence>
<sequence length="347" mass="34303">MGGRVLTAVLACACLGLGACGGGSPATPIDTTSAARVSTSGAPVSPGPVPGTTESRTARSGSDIPPAPSAGPGVGSPTDAASASVAASAPGGGVDTEKPAVNGSGGAPAGGATADGPGGTDQQGARQPDPSTPPREGGVTVPSQEASRKPDPPSSSPPPATRTLTVSGPTLESLYQQTWGSFVALDQHQCGYLVNNADIADIPVTVLSVTIVGQKPSAPAVFDLYDANTDRSACLPRDYLTTHGRCVAGSVLRQGGNDACYVGIRTTAKQGTDWTAGLVYRFGATCTAPTGRLCAAKAVADLAPTTTSPVVLRWTQTTPLLACFTELDGEDHVDPTGAGCAHGSGAN</sequence>
<name>A0ABN2N2V2_9PSEU</name>
<reference evidence="3 4" key="1">
    <citation type="journal article" date="2019" name="Int. J. Syst. Evol. Microbiol.">
        <title>The Global Catalogue of Microorganisms (GCM) 10K type strain sequencing project: providing services to taxonomists for standard genome sequencing and annotation.</title>
        <authorList>
            <consortium name="The Broad Institute Genomics Platform"/>
            <consortium name="The Broad Institute Genome Sequencing Center for Infectious Disease"/>
            <person name="Wu L."/>
            <person name="Ma J."/>
        </authorList>
    </citation>
    <scope>NUCLEOTIDE SEQUENCE [LARGE SCALE GENOMIC DNA]</scope>
    <source>
        <strain evidence="3 4">JCM 16009</strain>
    </source>
</reference>
<evidence type="ECO:0000256" key="1">
    <source>
        <dbReference type="SAM" id="MobiDB-lite"/>
    </source>
</evidence>
<accession>A0ABN2N2V2</accession>
<proteinExistence type="predicted"/>
<dbReference type="Proteomes" id="UP001500449">
    <property type="component" value="Unassembled WGS sequence"/>
</dbReference>
<feature type="region of interest" description="Disordered" evidence="1">
    <location>
        <begin position="31"/>
        <end position="166"/>
    </location>
</feature>
<keyword evidence="4" id="KW-1185">Reference proteome</keyword>
<feature type="compositionally biased region" description="Low complexity" evidence="1">
    <location>
        <begin position="75"/>
        <end position="89"/>
    </location>
</feature>
<comment type="caution">
    <text evidence="3">The sequence shown here is derived from an EMBL/GenBank/DDBJ whole genome shotgun (WGS) entry which is preliminary data.</text>
</comment>
<organism evidence="3 4">
    <name type="scientific">Pseudonocardia ailaonensis</name>
    <dbReference type="NCBI Taxonomy" id="367279"/>
    <lineage>
        <taxon>Bacteria</taxon>
        <taxon>Bacillati</taxon>
        <taxon>Actinomycetota</taxon>
        <taxon>Actinomycetes</taxon>
        <taxon>Pseudonocardiales</taxon>
        <taxon>Pseudonocardiaceae</taxon>
        <taxon>Pseudonocardia</taxon>
    </lineage>
</organism>
<feature type="chain" id="PRO_5046734272" evidence="2">
    <location>
        <begin position="22"/>
        <end position="347"/>
    </location>
</feature>
<dbReference type="EMBL" id="BAAAQK010000009">
    <property type="protein sequence ID" value="GAA1850235.1"/>
    <property type="molecule type" value="Genomic_DNA"/>
</dbReference>
<gene>
    <name evidence="3" type="ORF">GCM10009836_32540</name>
</gene>
<dbReference type="PROSITE" id="PS51257">
    <property type="entry name" value="PROKAR_LIPOPROTEIN"/>
    <property type="match status" value="1"/>
</dbReference>
<feature type="signal peptide" evidence="2">
    <location>
        <begin position="1"/>
        <end position="21"/>
    </location>
</feature>
<protein>
    <submittedName>
        <fullName evidence="3">Uncharacterized protein</fullName>
    </submittedName>
</protein>